<protein>
    <recommendedName>
        <fullName evidence="11">SP-RING-type domain-containing protein</fullName>
    </recommendedName>
</protein>
<keyword evidence="7" id="KW-0833">Ubl conjugation pathway</keyword>
<evidence type="ECO:0000256" key="4">
    <source>
        <dbReference type="ARBA" id="ARBA00022679"/>
    </source>
</evidence>
<evidence type="ECO:0000313" key="13">
    <source>
        <dbReference type="Proteomes" id="UP000789595"/>
    </source>
</evidence>
<dbReference type="EMBL" id="CAKKNE010000002">
    <property type="protein sequence ID" value="CAH0369416.1"/>
    <property type="molecule type" value="Genomic_DNA"/>
</dbReference>
<dbReference type="AlphaFoldDB" id="A0A8J2X0K4"/>
<evidence type="ECO:0000256" key="7">
    <source>
        <dbReference type="ARBA" id="ARBA00022786"/>
    </source>
</evidence>
<dbReference type="OrthoDB" id="26899at2759"/>
<sequence>MTSDVARIATSTCDKLLAKKDTFGDQCVAVRAELENFAKTCKKLEVSDAAKKKAFDAMIKAMSGTLETTHAIDAFVRALEKVRNDARRGVFDNSGDAFPDEFRKALDAAVESYGEADIDDEPPLKKLRETAGFEKADDADEDVVLDDTHDQGEAALTCPLSTGLLVQPVKARPCGHVYSTASAKAFFKGQGKKCAVFGCDKMLKWSDFVKDKASEIALREARKRRERTQRSQAEEIDDEDDE</sequence>
<organism evidence="12 13">
    <name type="scientific">Pelagomonas calceolata</name>
    <dbReference type="NCBI Taxonomy" id="35677"/>
    <lineage>
        <taxon>Eukaryota</taxon>
        <taxon>Sar</taxon>
        <taxon>Stramenopiles</taxon>
        <taxon>Ochrophyta</taxon>
        <taxon>Pelagophyceae</taxon>
        <taxon>Pelagomonadales</taxon>
        <taxon>Pelagomonadaceae</taxon>
        <taxon>Pelagomonas</taxon>
    </lineage>
</organism>
<evidence type="ECO:0000313" key="12">
    <source>
        <dbReference type="EMBL" id="CAH0369416.1"/>
    </source>
</evidence>
<evidence type="ECO:0000256" key="2">
    <source>
        <dbReference type="ARBA" id="ARBA00004718"/>
    </source>
</evidence>
<keyword evidence="6" id="KW-0863">Zinc-finger</keyword>
<comment type="subcellular location">
    <subcellularLocation>
        <location evidence="1">Nucleus</location>
    </subcellularLocation>
</comment>
<feature type="region of interest" description="Disordered" evidence="10">
    <location>
        <begin position="220"/>
        <end position="242"/>
    </location>
</feature>
<evidence type="ECO:0000256" key="1">
    <source>
        <dbReference type="ARBA" id="ARBA00004123"/>
    </source>
</evidence>
<name>A0A8J2X0K4_9STRA</name>
<dbReference type="GO" id="GO:0016925">
    <property type="term" value="P:protein sumoylation"/>
    <property type="evidence" value="ECO:0007669"/>
    <property type="project" value="UniProtKB-UniPathway"/>
</dbReference>
<dbReference type="UniPathway" id="UPA00886"/>
<proteinExistence type="inferred from homology"/>
<keyword evidence="8" id="KW-0862">Zinc</keyword>
<evidence type="ECO:0000256" key="10">
    <source>
        <dbReference type="SAM" id="MobiDB-lite"/>
    </source>
</evidence>
<dbReference type="GO" id="GO:0008270">
    <property type="term" value="F:zinc ion binding"/>
    <property type="evidence" value="ECO:0007669"/>
    <property type="project" value="UniProtKB-KW"/>
</dbReference>
<keyword evidence="4" id="KW-0808">Transferase</keyword>
<dbReference type="PANTHER" id="PTHR21330:SF1">
    <property type="entry name" value="E3 SUMO-PROTEIN LIGASE NSE2"/>
    <property type="match status" value="1"/>
</dbReference>
<dbReference type="GO" id="GO:0005634">
    <property type="term" value="C:nucleus"/>
    <property type="evidence" value="ECO:0007669"/>
    <property type="project" value="UniProtKB-SubCell"/>
</dbReference>
<dbReference type="InterPro" id="IPR013083">
    <property type="entry name" value="Znf_RING/FYVE/PHD"/>
</dbReference>
<keyword evidence="13" id="KW-1185">Reference proteome</keyword>
<feature type="domain" description="SP-RING-type" evidence="11">
    <location>
        <begin position="151"/>
        <end position="200"/>
    </location>
</feature>
<dbReference type="Proteomes" id="UP000789595">
    <property type="component" value="Unassembled WGS sequence"/>
</dbReference>
<evidence type="ECO:0000256" key="9">
    <source>
        <dbReference type="ARBA" id="ARBA00023242"/>
    </source>
</evidence>
<dbReference type="Pfam" id="PF11789">
    <property type="entry name" value="zf-Nse"/>
    <property type="match status" value="1"/>
</dbReference>
<dbReference type="GO" id="GO:0061665">
    <property type="term" value="F:SUMO ligase activity"/>
    <property type="evidence" value="ECO:0007669"/>
    <property type="project" value="TreeGrafter"/>
</dbReference>
<accession>A0A8J2X0K4</accession>
<dbReference type="SUPFAM" id="SSF57850">
    <property type="entry name" value="RING/U-box"/>
    <property type="match status" value="1"/>
</dbReference>
<comment type="caution">
    <text evidence="12">The sequence shown here is derived from an EMBL/GenBank/DDBJ whole genome shotgun (WGS) entry which is preliminary data.</text>
</comment>
<evidence type="ECO:0000256" key="3">
    <source>
        <dbReference type="ARBA" id="ARBA00008212"/>
    </source>
</evidence>
<dbReference type="InterPro" id="IPR004181">
    <property type="entry name" value="Znf_MIZ"/>
</dbReference>
<dbReference type="InterPro" id="IPR026846">
    <property type="entry name" value="Nse2(Mms21)"/>
</dbReference>
<evidence type="ECO:0000256" key="5">
    <source>
        <dbReference type="ARBA" id="ARBA00022723"/>
    </source>
</evidence>
<keyword evidence="5" id="KW-0479">Metal-binding</keyword>
<dbReference type="Gene3D" id="3.30.40.10">
    <property type="entry name" value="Zinc/RING finger domain, C3HC4 (zinc finger)"/>
    <property type="match status" value="1"/>
</dbReference>
<evidence type="ECO:0000256" key="6">
    <source>
        <dbReference type="ARBA" id="ARBA00022771"/>
    </source>
</evidence>
<reference evidence="12" key="1">
    <citation type="submission" date="2021-11" db="EMBL/GenBank/DDBJ databases">
        <authorList>
            <consortium name="Genoscope - CEA"/>
            <person name="William W."/>
        </authorList>
    </citation>
    <scope>NUCLEOTIDE SEQUENCE</scope>
</reference>
<dbReference type="PANTHER" id="PTHR21330">
    <property type="entry name" value="E3 SUMO-PROTEIN LIGASE NSE2"/>
    <property type="match status" value="1"/>
</dbReference>
<keyword evidence="9" id="KW-0539">Nucleus</keyword>
<dbReference type="GO" id="GO:0000724">
    <property type="term" value="P:double-strand break repair via homologous recombination"/>
    <property type="evidence" value="ECO:0007669"/>
    <property type="project" value="InterPro"/>
</dbReference>
<comment type="pathway">
    <text evidence="2">Protein modification; protein sumoylation.</text>
</comment>
<evidence type="ECO:0000256" key="8">
    <source>
        <dbReference type="ARBA" id="ARBA00022833"/>
    </source>
</evidence>
<comment type="similarity">
    <text evidence="3">Belongs to the NSE2 family.</text>
</comment>
<dbReference type="GO" id="GO:0030915">
    <property type="term" value="C:Smc5-Smc6 complex"/>
    <property type="evidence" value="ECO:0007669"/>
    <property type="project" value="InterPro"/>
</dbReference>
<evidence type="ECO:0000259" key="11">
    <source>
        <dbReference type="Pfam" id="PF11789"/>
    </source>
</evidence>
<gene>
    <name evidence="12" type="ORF">PECAL_2P25380</name>
</gene>